<evidence type="ECO:0000313" key="2">
    <source>
        <dbReference type="Proteomes" id="UP000446348"/>
    </source>
</evidence>
<comment type="caution">
    <text evidence="1">The sequence shown here is derived from an EMBL/GenBank/DDBJ whole genome shotgun (WGS) entry which is preliminary data.</text>
</comment>
<gene>
    <name evidence="1" type="ORF">D3Z39_06140</name>
</gene>
<dbReference type="EMBL" id="QXWZ01000007">
    <property type="protein sequence ID" value="NBI78454.1"/>
    <property type="molecule type" value="Genomic_DNA"/>
</dbReference>
<dbReference type="RefSeq" id="WP_160209296.1">
    <property type="nucleotide sequence ID" value="NZ_QXWZ01000007.1"/>
</dbReference>
<dbReference type="OrthoDB" id="7357874at2"/>
<organism evidence="1 2">
    <name type="scientific">Anaerotruncus colihominis</name>
    <dbReference type="NCBI Taxonomy" id="169435"/>
    <lineage>
        <taxon>Bacteria</taxon>
        <taxon>Bacillati</taxon>
        <taxon>Bacillota</taxon>
        <taxon>Clostridia</taxon>
        <taxon>Eubacteriales</taxon>
        <taxon>Oscillospiraceae</taxon>
        <taxon>Anaerotruncus</taxon>
    </lineage>
</organism>
<dbReference type="Proteomes" id="UP000446348">
    <property type="component" value="Unassembled WGS sequence"/>
</dbReference>
<sequence length="781" mass="90431">MSITYYSHTDGIKLLAKMLYDEKLTPIIGSGFTRKCPSKKATVPDGNQATEIMKKMINEFRQINLSSADFNKTSERFFSIVPKAKQWDFFETYFTHVTLPDYLSAFLALPWAYIYTLNVDDGIERTGLYMPVLPYQDANVPNKSMKLVYKLHGDAVHEVLYKVQKNIVFSVNQYIEFLTSSNNKTIYNAISSDYAQTNILFIGCSLANEPDLKYIYSQVKEDISSNILRCIIRTKQLEPEEEFDLEEYGVNTVIIVNDYELFYREFVSEYEKIAAQDAGAKYQFTNPRTIDIDPDDKDLNIKYLSGENIFDPSKNQFYKSSIQVMRECVGNIETYLSNNNSVIVRGRRFSGKTVVLSILAERYQKYTVLFFPSEFMIDEDLLLSILENSTETLFLFDSNSLSDYAYQLVAHSEKLLKKKNNKLVVATNTNDLYLPDTLNAEMVLLSPRFEDTEIKQLIPACDKYGLSRRKTKETNIDYLKRLSDDQKIDLSIFDNLPKKFSQQELVLLMLLCIKDKLYFSDISALNIRFRNVDDFIERMHGIIERVPVSKGEKARHSSEKLVHNSKYYLLSLMRDLDSEEIINTVKYIVSKLSKDRAKRRLYIETVLFDTLNQLFGHAKGAGKLILDIYEELEPDLNQDMDYWLQRSKSIYRIYPKDYSKLRTAYQYAKKSASDGDSRIQAKAALTTSLICCLLARQCRNEKDQHDYEVEAITSAETAVTSAYFKMNRKNLKGELELNKREPYFDMILQVCDKHSDPTKDLHIAWKAASLRKDIIDLSTNS</sequence>
<proteinExistence type="predicted"/>
<dbReference type="Pfam" id="PF13289">
    <property type="entry name" value="SIR2_2"/>
    <property type="match status" value="1"/>
</dbReference>
<accession>A0A845RF92</accession>
<evidence type="ECO:0000313" key="1">
    <source>
        <dbReference type="EMBL" id="NBI78454.1"/>
    </source>
</evidence>
<reference evidence="1 2" key="1">
    <citation type="submission" date="2018-08" db="EMBL/GenBank/DDBJ databases">
        <title>Murine metabolic-syndrome-specific gut microbial biobank.</title>
        <authorList>
            <person name="Liu C."/>
        </authorList>
    </citation>
    <scope>NUCLEOTIDE SEQUENCE [LARGE SCALE GENOMIC DNA]</scope>
    <source>
        <strain evidence="1 2">X69</strain>
    </source>
</reference>
<dbReference type="AlphaFoldDB" id="A0A845RF92"/>
<name>A0A845RF92_9FIRM</name>
<protein>
    <recommendedName>
        <fullName evidence="3">SIR2-like domain-containing protein</fullName>
    </recommendedName>
</protein>
<evidence type="ECO:0008006" key="3">
    <source>
        <dbReference type="Google" id="ProtNLM"/>
    </source>
</evidence>